<dbReference type="InterPro" id="IPR029063">
    <property type="entry name" value="SAM-dependent_MTases_sf"/>
</dbReference>
<keyword evidence="1" id="KW-0489">Methyltransferase</keyword>
<comment type="caution">
    <text evidence="1">The sequence shown here is derived from an EMBL/GenBank/DDBJ whole genome shotgun (WGS) entry which is preliminary data.</text>
</comment>
<dbReference type="EMBL" id="JAATJN010000001">
    <property type="protein sequence ID" value="NJC56144.1"/>
    <property type="molecule type" value="Genomic_DNA"/>
</dbReference>
<evidence type="ECO:0000313" key="2">
    <source>
        <dbReference type="Proteomes" id="UP000576792"/>
    </source>
</evidence>
<dbReference type="SUPFAM" id="SSF53335">
    <property type="entry name" value="S-adenosyl-L-methionine-dependent methyltransferases"/>
    <property type="match status" value="1"/>
</dbReference>
<dbReference type="GO" id="GO:0008168">
    <property type="term" value="F:methyltransferase activity"/>
    <property type="evidence" value="ECO:0007669"/>
    <property type="project" value="UniProtKB-KW"/>
</dbReference>
<dbReference type="AlphaFoldDB" id="A0A846RQB3"/>
<proteinExistence type="predicted"/>
<evidence type="ECO:0000313" key="1">
    <source>
        <dbReference type="EMBL" id="NJC56144.1"/>
    </source>
</evidence>
<gene>
    <name evidence="1" type="ORF">BKA07_001179</name>
</gene>
<dbReference type="CDD" id="cd02440">
    <property type="entry name" value="AdoMet_MTases"/>
    <property type="match status" value="1"/>
</dbReference>
<dbReference type="GO" id="GO:0032259">
    <property type="term" value="P:methylation"/>
    <property type="evidence" value="ECO:0007669"/>
    <property type="project" value="UniProtKB-KW"/>
</dbReference>
<dbReference type="Pfam" id="PF13489">
    <property type="entry name" value="Methyltransf_23"/>
    <property type="match status" value="1"/>
</dbReference>
<reference evidence="1 2" key="1">
    <citation type="submission" date="2020-03" db="EMBL/GenBank/DDBJ databases">
        <title>Sequencing the genomes of 1000 actinobacteria strains.</title>
        <authorList>
            <person name="Klenk H.-P."/>
        </authorList>
    </citation>
    <scope>NUCLEOTIDE SEQUENCE [LARGE SCALE GENOMIC DNA]</scope>
    <source>
        <strain evidence="1 2">DSM 18964</strain>
    </source>
</reference>
<organism evidence="1 2">
    <name type="scientific">Brevibacterium marinum</name>
    <dbReference type="NCBI Taxonomy" id="418643"/>
    <lineage>
        <taxon>Bacteria</taxon>
        <taxon>Bacillati</taxon>
        <taxon>Actinomycetota</taxon>
        <taxon>Actinomycetes</taxon>
        <taxon>Micrococcales</taxon>
        <taxon>Brevibacteriaceae</taxon>
        <taxon>Brevibacterium</taxon>
    </lineage>
</organism>
<keyword evidence="1" id="KW-0808">Transferase</keyword>
<keyword evidence="2" id="KW-1185">Reference proteome</keyword>
<name>A0A846RQB3_9MICO</name>
<accession>A0A846RQB3</accession>
<protein>
    <submittedName>
        <fullName evidence="1">SAM-dependent methyltransferase</fullName>
    </submittedName>
</protein>
<dbReference type="Proteomes" id="UP000576792">
    <property type="component" value="Unassembled WGS sequence"/>
</dbReference>
<dbReference type="Gene3D" id="3.40.50.150">
    <property type="entry name" value="Vaccinia Virus protein VP39"/>
    <property type="match status" value="1"/>
</dbReference>
<dbReference type="RefSeq" id="WP_167950060.1">
    <property type="nucleotide sequence ID" value="NZ_BAAAPQ010000026.1"/>
</dbReference>
<sequence length="256" mass="27478">MTTATTITTLSDQQLNSLSALVDGSTRSILSSLPLPSAPRCLEVGAGNGSVATMIGEHLGGQVLAIDLDTTHMRGSPGVEVARHDIRQGVPAGPFDFIHARLVLSQIPARKAVFAGLVEELAPGGWLAIADAGLVGNLLVAPRESDHEVWRRYNDAAYRQLGRTAGHDYGWAERTEVEMFDAGLADIAAEHLVPLARGGGPWAQYHANVSLMLEEELLAGGLCPEVLDRYRAMLADPGFRAHFHSLTYTVGRRPTR</sequence>